<sequence length="394" mass="41349">MTDYNVTVTDQSPACVFQPEREAANGWVSSWTGSPDSSYDATHTQTNIAQGTSSHVTSTSGASVQINFVGTAVTLYGQGTAGAYTTTIDNGSPVTGSPVGSMLATYGGLDGTAAHTLVLKTTQAQQLSFGYATFTIRSDIAANSVNNVSEVAVSVGANSATTTNTFFTTSGDGFSNQHIDNGYTRIDTNSANAQISFSCSNTSALFIYGTTNYNHGTFSVEIDPPTGASQGARVFNGTSKWFVLDLPVFFETGMDPTQQYQVKMTNLVGGEYMDIHSIVMMNLPKEAASSSAASGSASKSTSSPASTSAAAGSTTQASSGVGKTVGIAVAVVGVLAALVLLAFWFRRRKIQERRMKTRMTIDAMVTPFGQPPPLTIYLTVCGHPTSQRHVIRQQ</sequence>
<reference evidence="3" key="1">
    <citation type="submission" date="2020-05" db="EMBL/GenBank/DDBJ databases">
        <title>Mycena genomes resolve the evolution of fungal bioluminescence.</title>
        <authorList>
            <person name="Tsai I.J."/>
        </authorList>
    </citation>
    <scope>NUCLEOTIDE SEQUENCE</scope>
    <source>
        <strain evidence="3">160909Yilan</strain>
    </source>
</reference>
<evidence type="ECO:0000313" key="4">
    <source>
        <dbReference type="Proteomes" id="UP000623467"/>
    </source>
</evidence>
<dbReference type="EMBL" id="JACAZH010000011">
    <property type="protein sequence ID" value="KAF7355512.1"/>
    <property type="molecule type" value="Genomic_DNA"/>
</dbReference>
<dbReference type="AlphaFoldDB" id="A0A8H7D124"/>
<accession>A0A8H7D124</accession>
<dbReference type="Gene3D" id="2.60.120.260">
    <property type="entry name" value="Galactose-binding domain-like"/>
    <property type="match status" value="1"/>
</dbReference>
<keyword evidence="2" id="KW-1133">Transmembrane helix</keyword>
<evidence type="ECO:0000256" key="1">
    <source>
        <dbReference type="SAM" id="MobiDB-lite"/>
    </source>
</evidence>
<feature type="transmembrane region" description="Helical" evidence="2">
    <location>
        <begin position="325"/>
        <end position="345"/>
    </location>
</feature>
<proteinExistence type="predicted"/>
<feature type="region of interest" description="Disordered" evidence="1">
    <location>
        <begin position="292"/>
        <end position="319"/>
    </location>
</feature>
<organism evidence="3 4">
    <name type="scientific">Mycena sanguinolenta</name>
    <dbReference type="NCBI Taxonomy" id="230812"/>
    <lineage>
        <taxon>Eukaryota</taxon>
        <taxon>Fungi</taxon>
        <taxon>Dikarya</taxon>
        <taxon>Basidiomycota</taxon>
        <taxon>Agaricomycotina</taxon>
        <taxon>Agaricomycetes</taxon>
        <taxon>Agaricomycetidae</taxon>
        <taxon>Agaricales</taxon>
        <taxon>Marasmiineae</taxon>
        <taxon>Mycenaceae</taxon>
        <taxon>Mycena</taxon>
    </lineage>
</organism>
<comment type="caution">
    <text evidence="3">The sequence shown here is derived from an EMBL/GenBank/DDBJ whole genome shotgun (WGS) entry which is preliminary data.</text>
</comment>
<protein>
    <submittedName>
        <fullName evidence="3">Uncharacterized protein</fullName>
    </submittedName>
</protein>
<keyword evidence="4" id="KW-1185">Reference proteome</keyword>
<dbReference type="OrthoDB" id="2576334at2759"/>
<name>A0A8H7D124_9AGAR</name>
<dbReference type="Proteomes" id="UP000623467">
    <property type="component" value="Unassembled WGS sequence"/>
</dbReference>
<keyword evidence="2" id="KW-0812">Transmembrane</keyword>
<keyword evidence="2" id="KW-0472">Membrane</keyword>
<evidence type="ECO:0000313" key="3">
    <source>
        <dbReference type="EMBL" id="KAF7355512.1"/>
    </source>
</evidence>
<evidence type="ECO:0000256" key="2">
    <source>
        <dbReference type="SAM" id="Phobius"/>
    </source>
</evidence>
<gene>
    <name evidence="3" type="ORF">MSAN_01468100</name>
</gene>